<name>A0AAN9AWW7_9CAEN</name>
<sequence>MISLRFALVLLAGTFLGCVLSHPERPALLDPAKARELFALAQGNGTAKDGVLSTAEVEAIFANFDMDGDSQVRRQEFVNVWTHKGLGDIVSANFLFARADTDSDGTISASPDLSRVFKYFDLNGDGTVSEMEFVVVWSSLSH</sequence>
<evidence type="ECO:0000259" key="3">
    <source>
        <dbReference type="PROSITE" id="PS50222"/>
    </source>
</evidence>
<dbReference type="Gene3D" id="1.10.238.10">
    <property type="entry name" value="EF-hand"/>
    <property type="match status" value="2"/>
</dbReference>
<reference evidence="4 5" key="1">
    <citation type="submission" date="2024-02" db="EMBL/GenBank/DDBJ databases">
        <title>Chromosome-scale genome assembly of the rough periwinkle Littorina saxatilis.</title>
        <authorList>
            <person name="De Jode A."/>
            <person name="Faria R."/>
            <person name="Formenti G."/>
            <person name="Sims Y."/>
            <person name="Smith T.P."/>
            <person name="Tracey A."/>
            <person name="Wood J.M.D."/>
            <person name="Zagrodzka Z.B."/>
            <person name="Johannesson K."/>
            <person name="Butlin R.K."/>
            <person name="Leder E.H."/>
        </authorList>
    </citation>
    <scope>NUCLEOTIDE SEQUENCE [LARGE SCALE GENOMIC DNA]</scope>
    <source>
        <strain evidence="4">Snail1</strain>
        <tissue evidence="4">Muscle</tissue>
    </source>
</reference>
<keyword evidence="1" id="KW-0106">Calcium</keyword>
<organism evidence="4 5">
    <name type="scientific">Littorina saxatilis</name>
    <dbReference type="NCBI Taxonomy" id="31220"/>
    <lineage>
        <taxon>Eukaryota</taxon>
        <taxon>Metazoa</taxon>
        <taxon>Spiralia</taxon>
        <taxon>Lophotrochozoa</taxon>
        <taxon>Mollusca</taxon>
        <taxon>Gastropoda</taxon>
        <taxon>Caenogastropoda</taxon>
        <taxon>Littorinimorpha</taxon>
        <taxon>Littorinoidea</taxon>
        <taxon>Littorinidae</taxon>
        <taxon>Littorina</taxon>
    </lineage>
</organism>
<evidence type="ECO:0000313" key="4">
    <source>
        <dbReference type="EMBL" id="KAK7094738.1"/>
    </source>
</evidence>
<dbReference type="InterPro" id="IPR002048">
    <property type="entry name" value="EF_hand_dom"/>
</dbReference>
<proteinExistence type="predicted"/>
<evidence type="ECO:0000313" key="5">
    <source>
        <dbReference type="Proteomes" id="UP001374579"/>
    </source>
</evidence>
<feature type="chain" id="PRO_5042944404" description="EF-hand domain-containing protein" evidence="2">
    <location>
        <begin position="22"/>
        <end position="142"/>
    </location>
</feature>
<gene>
    <name evidence="4" type="ORF">V1264_006247</name>
</gene>
<dbReference type="PROSITE" id="PS00018">
    <property type="entry name" value="EF_HAND_1"/>
    <property type="match status" value="1"/>
</dbReference>
<dbReference type="InterPro" id="IPR011992">
    <property type="entry name" value="EF-hand-dom_pair"/>
</dbReference>
<evidence type="ECO:0000256" key="2">
    <source>
        <dbReference type="SAM" id="SignalP"/>
    </source>
</evidence>
<comment type="caution">
    <text evidence="4">The sequence shown here is derived from an EMBL/GenBank/DDBJ whole genome shotgun (WGS) entry which is preliminary data.</text>
</comment>
<dbReference type="SMART" id="SM00054">
    <property type="entry name" value="EFh"/>
    <property type="match status" value="2"/>
</dbReference>
<feature type="domain" description="EF-hand" evidence="3">
    <location>
        <begin position="52"/>
        <end position="87"/>
    </location>
</feature>
<evidence type="ECO:0000256" key="1">
    <source>
        <dbReference type="ARBA" id="ARBA00022837"/>
    </source>
</evidence>
<dbReference type="Proteomes" id="UP001374579">
    <property type="component" value="Unassembled WGS sequence"/>
</dbReference>
<dbReference type="PROSITE" id="PS50222">
    <property type="entry name" value="EF_HAND_2"/>
    <property type="match status" value="2"/>
</dbReference>
<dbReference type="GO" id="GO:0005509">
    <property type="term" value="F:calcium ion binding"/>
    <property type="evidence" value="ECO:0007669"/>
    <property type="project" value="InterPro"/>
</dbReference>
<dbReference type="SUPFAM" id="SSF47473">
    <property type="entry name" value="EF-hand"/>
    <property type="match status" value="1"/>
</dbReference>
<feature type="signal peptide" evidence="2">
    <location>
        <begin position="1"/>
        <end position="21"/>
    </location>
</feature>
<dbReference type="InterPro" id="IPR018247">
    <property type="entry name" value="EF_Hand_1_Ca_BS"/>
</dbReference>
<dbReference type="AlphaFoldDB" id="A0AAN9AWW7"/>
<dbReference type="EMBL" id="JBAMIC010000018">
    <property type="protein sequence ID" value="KAK7094738.1"/>
    <property type="molecule type" value="Genomic_DNA"/>
</dbReference>
<dbReference type="Pfam" id="PF13202">
    <property type="entry name" value="EF-hand_5"/>
    <property type="match status" value="1"/>
</dbReference>
<dbReference type="PROSITE" id="PS51257">
    <property type="entry name" value="PROKAR_LIPOPROTEIN"/>
    <property type="match status" value="1"/>
</dbReference>
<accession>A0AAN9AWW7</accession>
<keyword evidence="2" id="KW-0732">Signal</keyword>
<feature type="domain" description="EF-hand" evidence="3">
    <location>
        <begin position="108"/>
        <end position="142"/>
    </location>
</feature>
<dbReference type="Pfam" id="PF00036">
    <property type="entry name" value="EF-hand_1"/>
    <property type="match status" value="1"/>
</dbReference>
<keyword evidence="5" id="KW-1185">Reference proteome</keyword>
<protein>
    <recommendedName>
        <fullName evidence="3">EF-hand domain-containing protein</fullName>
    </recommendedName>
</protein>
<dbReference type="Pfam" id="PF13833">
    <property type="entry name" value="EF-hand_8"/>
    <property type="match status" value="1"/>
</dbReference>